<comment type="similarity">
    <text evidence="2 4">Belongs to the bacterial solute-binding protein 3 family.</text>
</comment>
<dbReference type="SMART" id="SM00062">
    <property type="entry name" value="PBPb"/>
    <property type="match status" value="1"/>
</dbReference>
<evidence type="ECO:0000259" key="7">
    <source>
        <dbReference type="SMART" id="SM00062"/>
    </source>
</evidence>
<comment type="subcellular location">
    <subcellularLocation>
        <location evidence="1">Cell envelope</location>
    </subcellularLocation>
</comment>
<dbReference type="PROSITE" id="PS51257">
    <property type="entry name" value="PROKAR_LIPOPROTEIN"/>
    <property type="match status" value="1"/>
</dbReference>
<dbReference type="EMBL" id="AP025564">
    <property type="protein sequence ID" value="BDE95941.1"/>
    <property type="molecule type" value="Genomic_DNA"/>
</dbReference>
<evidence type="ECO:0000256" key="2">
    <source>
        <dbReference type="ARBA" id="ARBA00010333"/>
    </source>
</evidence>
<evidence type="ECO:0000256" key="5">
    <source>
        <dbReference type="SAM" id="MobiDB-lite"/>
    </source>
</evidence>
<dbReference type="Gene3D" id="3.40.190.10">
    <property type="entry name" value="Periplasmic binding protein-like II"/>
    <property type="match status" value="2"/>
</dbReference>
<keyword evidence="9" id="KW-1185">Reference proteome</keyword>
<evidence type="ECO:0000313" key="8">
    <source>
        <dbReference type="EMBL" id="BDE95941.1"/>
    </source>
</evidence>
<dbReference type="PANTHER" id="PTHR35936">
    <property type="entry name" value="MEMBRANE-BOUND LYTIC MUREIN TRANSGLYCOSYLASE F"/>
    <property type="match status" value="1"/>
</dbReference>
<accession>A0ABM7WI58</accession>
<evidence type="ECO:0000256" key="1">
    <source>
        <dbReference type="ARBA" id="ARBA00004196"/>
    </source>
</evidence>
<protein>
    <recommendedName>
        <fullName evidence="7">Solute-binding protein family 3/N-terminal domain-containing protein</fullName>
    </recommendedName>
</protein>
<dbReference type="PROSITE" id="PS01039">
    <property type="entry name" value="SBP_BACTERIAL_3"/>
    <property type="match status" value="1"/>
</dbReference>
<dbReference type="InterPro" id="IPR018313">
    <property type="entry name" value="SBP_3_CS"/>
</dbReference>
<feature type="signal peptide" evidence="6">
    <location>
        <begin position="1"/>
        <end position="23"/>
    </location>
</feature>
<dbReference type="PANTHER" id="PTHR35936:SF17">
    <property type="entry name" value="ARGININE-BINDING EXTRACELLULAR PROTEIN ARTP"/>
    <property type="match status" value="1"/>
</dbReference>
<evidence type="ECO:0000256" key="6">
    <source>
        <dbReference type="SAM" id="SignalP"/>
    </source>
</evidence>
<evidence type="ECO:0000256" key="3">
    <source>
        <dbReference type="ARBA" id="ARBA00022729"/>
    </source>
</evidence>
<dbReference type="InterPro" id="IPR001638">
    <property type="entry name" value="Solute-binding_3/MltF_N"/>
</dbReference>
<feature type="domain" description="Solute-binding protein family 3/N-terminal" evidence="7">
    <location>
        <begin position="49"/>
        <end position="264"/>
    </location>
</feature>
<dbReference type="Proteomes" id="UP001320544">
    <property type="component" value="Chromosome"/>
</dbReference>
<feature type="region of interest" description="Disordered" evidence="5">
    <location>
        <begin position="275"/>
        <end position="337"/>
    </location>
</feature>
<dbReference type="Pfam" id="PF00497">
    <property type="entry name" value="SBP_bac_3"/>
    <property type="match status" value="1"/>
</dbReference>
<keyword evidence="3 6" id="KW-0732">Signal</keyword>
<proteinExistence type="inferred from homology"/>
<feature type="chain" id="PRO_5046099881" description="Solute-binding protein family 3/N-terminal domain-containing protein" evidence="6">
    <location>
        <begin position="24"/>
        <end position="337"/>
    </location>
</feature>
<organism evidence="8 9">
    <name type="scientific">Raoultibacter timonensis</name>
    <dbReference type="NCBI Taxonomy" id="1907662"/>
    <lineage>
        <taxon>Bacteria</taxon>
        <taxon>Bacillati</taxon>
        <taxon>Actinomycetota</taxon>
        <taxon>Coriobacteriia</taxon>
        <taxon>Eggerthellales</taxon>
        <taxon>Eggerthellaceae</taxon>
        <taxon>Raoultibacter</taxon>
    </lineage>
</organism>
<gene>
    <name evidence="8" type="ORF">CE91St30_12740</name>
</gene>
<sequence>MFKRLGTLVLGCMLALGTAFALAGCATQDYTPEEKSPTVSPDTIIEAGVLRVGVTTENNTPFAGQASGKIVGLDVDIAAALADNLGLKLEIVDVGTDVDSALANKQVDIVMGVDKTSAQVTCWRSEVYVESAVALFASPSVTSVPTKDSAPKIAAQSSSMSAWEVTNQFGDDALNATTDLKGAFDAVSSGTAQYAAADAVIGTYAAHTSNVDVHIVALMQSPSGYCIGVLDTNTDLKTTISDALANLTGGGIISLIESKWLGTPINLANVPMTEGASGATSAGTSGAAGGAEDAQTGENADEQESSSGDASGTGGDGSDLEPGSNAVQQPGGTGDSA</sequence>
<evidence type="ECO:0000256" key="4">
    <source>
        <dbReference type="RuleBase" id="RU003744"/>
    </source>
</evidence>
<name>A0ABM7WI58_9ACTN</name>
<reference evidence="8 9" key="1">
    <citation type="submission" date="2022-01" db="EMBL/GenBank/DDBJ databases">
        <title>Novel bile acid biosynthetic pathways are enriched in the microbiome of centenarians.</title>
        <authorList>
            <person name="Sato Y."/>
            <person name="Atarashi K."/>
            <person name="Plichta R.D."/>
            <person name="Arai Y."/>
            <person name="Sasajima S."/>
            <person name="Kearney M.S."/>
            <person name="Suda W."/>
            <person name="Takeshita K."/>
            <person name="Sasaki T."/>
            <person name="Okamoto S."/>
            <person name="Skelly N.A."/>
            <person name="Okamura Y."/>
            <person name="Vlamakis H."/>
            <person name="Li Y."/>
            <person name="Tanoue T."/>
            <person name="Takei H."/>
            <person name="Nittono H."/>
            <person name="Narushima S."/>
            <person name="Irie J."/>
            <person name="Itoh H."/>
            <person name="Moriya K."/>
            <person name="Sugiura Y."/>
            <person name="Suematsu M."/>
            <person name="Moritoki N."/>
            <person name="Shibata S."/>
            <person name="Littman R.D."/>
            <person name="Fischbach A.M."/>
            <person name="Uwamino Y."/>
            <person name="Inoue T."/>
            <person name="Honda A."/>
            <person name="Hattori M."/>
            <person name="Murai T."/>
            <person name="Xavier J.R."/>
            <person name="Hirose N."/>
            <person name="Honda K."/>
        </authorList>
    </citation>
    <scope>NUCLEOTIDE SEQUENCE [LARGE SCALE GENOMIC DNA]</scope>
    <source>
        <strain evidence="8 9">CE91-St30</strain>
    </source>
</reference>
<feature type="compositionally biased region" description="Low complexity" evidence="5">
    <location>
        <begin position="275"/>
        <end position="285"/>
    </location>
</feature>
<dbReference type="SUPFAM" id="SSF53850">
    <property type="entry name" value="Periplasmic binding protein-like II"/>
    <property type="match status" value="1"/>
</dbReference>
<dbReference type="RefSeq" id="WP_244412198.1">
    <property type="nucleotide sequence ID" value="NZ_AP025564.1"/>
</dbReference>
<evidence type="ECO:0000313" key="9">
    <source>
        <dbReference type="Proteomes" id="UP001320544"/>
    </source>
</evidence>